<dbReference type="RefSeq" id="WP_263797552.1">
    <property type="nucleotide sequence ID" value="NZ_AP027141.1"/>
</dbReference>
<dbReference type="Proteomes" id="UP001317779">
    <property type="component" value="Chromosome"/>
</dbReference>
<protein>
    <submittedName>
        <fullName evidence="2">Membrane protein</fullName>
    </submittedName>
</protein>
<reference evidence="2 3" key="1">
    <citation type="submission" date="2022-12" db="EMBL/GenBank/DDBJ databases">
        <title>Microbacterium terricola strain KV-448 chromosome, complete genome.</title>
        <authorList>
            <person name="Oshima T."/>
            <person name="Moriya T."/>
            <person name="Bessho Y."/>
        </authorList>
    </citation>
    <scope>NUCLEOTIDE SEQUENCE [LARGE SCALE GENOMIC DNA]</scope>
    <source>
        <strain evidence="2 3">KV-448</strain>
    </source>
</reference>
<feature type="transmembrane region" description="Helical" evidence="1">
    <location>
        <begin position="256"/>
        <end position="279"/>
    </location>
</feature>
<feature type="transmembrane region" description="Helical" evidence="1">
    <location>
        <begin position="198"/>
        <end position="219"/>
    </location>
</feature>
<proteinExistence type="predicted"/>
<feature type="transmembrane region" description="Helical" evidence="1">
    <location>
        <begin position="166"/>
        <end position="191"/>
    </location>
</feature>
<feature type="transmembrane region" description="Helical" evidence="1">
    <location>
        <begin position="313"/>
        <end position="332"/>
    </location>
</feature>
<name>A0ABM8E254_9MICO</name>
<keyword evidence="1" id="KW-0812">Transmembrane</keyword>
<accession>A0ABM8E254</accession>
<evidence type="ECO:0000256" key="1">
    <source>
        <dbReference type="SAM" id="Phobius"/>
    </source>
</evidence>
<keyword evidence="3" id="KW-1185">Reference proteome</keyword>
<feature type="transmembrane region" description="Helical" evidence="1">
    <location>
        <begin position="20"/>
        <end position="42"/>
    </location>
</feature>
<feature type="transmembrane region" description="Helical" evidence="1">
    <location>
        <begin position="225"/>
        <end position="249"/>
    </location>
</feature>
<organism evidence="2 3">
    <name type="scientific">Microbacterium terricola</name>
    <dbReference type="NCBI Taxonomy" id="344163"/>
    <lineage>
        <taxon>Bacteria</taxon>
        <taxon>Bacillati</taxon>
        <taxon>Actinomycetota</taxon>
        <taxon>Actinomycetes</taxon>
        <taxon>Micrococcales</taxon>
        <taxon>Microbacteriaceae</taxon>
        <taxon>Microbacterium</taxon>
    </lineage>
</organism>
<keyword evidence="1" id="KW-0472">Membrane</keyword>
<keyword evidence="1" id="KW-1133">Transmembrane helix</keyword>
<evidence type="ECO:0000313" key="3">
    <source>
        <dbReference type="Proteomes" id="UP001317779"/>
    </source>
</evidence>
<evidence type="ECO:0000313" key="2">
    <source>
        <dbReference type="EMBL" id="BDV31865.1"/>
    </source>
</evidence>
<sequence>MSEPTTPRTGRFVTRWPAAIAISAAAAIAVAVIVLAFLWPVVTAEAKDVPLGLVGPEQATSQVESALDEHADGVFDTTTYDTRDEAVDAIEQRKLYGAVVVGTEPEVIVASAASPAVATMLRSLAGTLQAQVSAQLAAAGQDPTSVTVAVTDVVPLVDEDPNGSGLVAIGFPIVLGGMLGGILISLLVAGVARRLTALAVYAVAAGTLVTLIAHTWFGILPGDFLALATGLSLAMLGTASFIVGMNALIGPPGIAVGAILTMLVGNPISAAAMPAQFLVGPWGQIGQYFVPGAAATLIRDLSYFPAADMTQPWLVLGAWAIAGVLLSALGHWRNREVVHIDALEEELPASGA</sequence>
<dbReference type="EMBL" id="AP027141">
    <property type="protein sequence ID" value="BDV31865.1"/>
    <property type="molecule type" value="Genomic_DNA"/>
</dbReference>
<gene>
    <name evidence="2" type="ORF">Microterr_25250</name>
</gene>